<comment type="similarity">
    <text evidence="1">Belongs to the CSN7/EIF3M family. CSN7 subfamily.</text>
</comment>
<reference evidence="7 8" key="1">
    <citation type="submission" date="2019-01" db="EMBL/GenBank/DDBJ databases">
        <title>Genome sequencing of the rare red list fungi Fomitopsis rosea.</title>
        <authorList>
            <person name="Buettner E."/>
            <person name="Kellner H."/>
        </authorList>
    </citation>
    <scope>NUCLEOTIDE SEQUENCE [LARGE SCALE GENOMIC DNA]</scope>
    <source>
        <strain evidence="7 8">DSM 105464</strain>
    </source>
</reference>
<dbReference type="InterPro" id="IPR027528">
    <property type="entry name" value="eIF3m"/>
</dbReference>
<dbReference type="GO" id="GO:0071541">
    <property type="term" value="C:eukaryotic translation initiation factor 3 complex, eIF3m"/>
    <property type="evidence" value="ECO:0007669"/>
    <property type="project" value="UniProtKB-UniRule"/>
</dbReference>
<comment type="similarity">
    <text evidence="5">Belongs to the eIF-3 subunit M family.</text>
</comment>
<dbReference type="GO" id="GO:0033290">
    <property type="term" value="C:eukaryotic 48S preinitiation complex"/>
    <property type="evidence" value="ECO:0007669"/>
    <property type="project" value="UniProtKB-UniRule"/>
</dbReference>
<dbReference type="STRING" id="34475.A0A4Y9YQJ2"/>
<keyword evidence="2 5" id="KW-0963">Cytoplasm</keyword>
<comment type="function">
    <text evidence="5">Component of the eukaryotic translation initiation factor 3 (eIF-3) complex, which is involved in protein synthesis of a specialized repertoire of mRNAs and, together with other initiation factors, stimulates binding of mRNA and methionyl-tRNAi to the 40S ribosome. The eIF-3 complex specifically targets and initiates translation of a subset of mRNAs involved in cell proliferation.</text>
</comment>
<evidence type="ECO:0000313" key="7">
    <source>
        <dbReference type="EMBL" id="TFY64704.1"/>
    </source>
</evidence>
<dbReference type="PROSITE" id="PS50250">
    <property type="entry name" value="PCI"/>
    <property type="match status" value="1"/>
</dbReference>
<dbReference type="PANTHER" id="PTHR15350:SF2">
    <property type="entry name" value="EUKARYOTIC TRANSLATION INITIATION FACTOR 3 SUBUNIT M"/>
    <property type="match status" value="1"/>
</dbReference>
<keyword evidence="3 5" id="KW-0396">Initiation factor</keyword>
<dbReference type="AlphaFoldDB" id="A0A4Y9YQJ2"/>
<name>A0A4Y9YQJ2_9APHY</name>
<evidence type="ECO:0000256" key="1">
    <source>
        <dbReference type="ARBA" id="ARBA00008482"/>
    </source>
</evidence>
<accession>A0A4Y9YQJ2</accession>
<evidence type="ECO:0000256" key="2">
    <source>
        <dbReference type="ARBA" id="ARBA00022490"/>
    </source>
</evidence>
<dbReference type="Pfam" id="PF01399">
    <property type="entry name" value="PCI"/>
    <property type="match status" value="1"/>
</dbReference>
<dbReference type="SMART" id="SM00088">
    <property type="entry name" value="PINT"/>
    <property type="match status" value="1"/>
</dbReference>
<comment type="subunit">
    <text evidence="5">Component of the eukaryotic translation initiation factor 3 (eIF-3) complex.</text>
</comment>
<evidence type="ECO:0000256" key="4">
    <source>
        <dbReference type="ARBA" id="ARBA00022917"/>
    </source>
</evidence>
<dbReference type="GO" id="GO:0003743">
    <property type="term" value="F:translation initiation factor activity"/>
    <property type="evidence" value="ECO:0007669"/>
    <property type="project" value="UniProtKB-UniRule"/>
</dbReference>
<dbReference type="EMBL" id="SEKV01000090">
    <property type="protein sequence ID" value="TFY64704.1"/>
    <property type="molecule type" value="Genomic_DNA"/>
</dbReference>
<comment type="subcellular location">
    <subcellularLocation>
        <location evidence="5">Cytoplasm</location>
    </subcellularLocation>
</comment>
<dbReference type="InterPro" id="IPR040750">
    <property type="entry name" value="eIF3m_C_helix"/>
</dbReference>
<dbReference type="PANTHER" id="PTHR15350">
    <property type="entry name" value="COP9 SIGNALOSOME COMPLEX SUBUNIT 7/DENDRITIC CELL PROTEIN GA17"/>
    <property type="match status" value="1"/>
</dbReference>
<keyword evidence="4 5" id="KW-0648">Protein biosynthesis</keyword>
<dbReference type="GO" id="GO:0016282">
    <property type="term" value="C:eukaryotic 43S preinitiation complex"/>
    <property type="evidence" value="ECO:0007669"/>
    <property type="project" value="UniProtKB-UniRule"/>
</dbReference>
<evidence type="ECO:0000256" key="3">
    <source>
        <dbReference type="ARBA" id="ARBA00022540"/>
    </source>
</evidence>
<gene>
    <name evidence="7" type="ORF">EVJ58_g2437</name>
</gene>
<sequence length="450" mass="49764">MATADAVSVFAEGTFQEQASDSYIRELVDYIARTRSEEERPLFVQPFADLLETTEGQKPIEEDEPRRAKVFTTVLGEVKGLGDGADKEIEGFFNLLVSHFVSLLPLDAPETKDHLAVLLQTIATADHQAFVKYRILSNLYNALPRRSSLRLPVYKTLLQLASDNEEIELLSLDRSDVEKWVAEWDVPSEDKSSFLQLVATSFAKCGQLATSYDYTLSYIRSLPSDSPVAQAAAVDAIAAALRLPSLFDFDTLFRLDAVVAAQDHELFSLLRIFINEGLPEFQAWAGSHADAFAKYGQCNWLRGLSIQETLIMPADFDQAQLERKIRLLGLTSLAYQNIGKELSYSTIATTIQIEPSQVERWVIDVIRAGLVSGRLSQKAQTWHVTRATARSFERSQWELLEQRLHTWKTGIASVLDVVATARRRGGVEAVATATAAEAPAAVPQAAAAAA</sequence>
<dbReference type="Proteomes" id="UP000298390">
    <property type="component" value="Unassembled WGS sequence"/>
</dbReference>
<evidence type="ECO:0000313" key="8">
    <source>
        <dbReference type="Proteomes" id="UP000298390"/>
    </source>
</evidence>
<dbReference type="Pfam" id="PF18005">
    <property type="entry name" value="eIF3m_C_helix"/>
    <property type="match status" value="1"/>
</dbReference>
<evidence type="ECO:0000256" key="5">
    <source>
        <dbReference type="HAMAP-Rule" id="MF_03012"/>
    </source>
</evidence>
<organism evidence="7 8">
    <name type="scientific">Rhodofomes roseus</name>
    <dbReference type="NCBI Taxonomy" id="34475"/>
    <lineage>
        <taxon>Eukaryota</taxon>
        <taxon>Fungi</taxon>
        <taxon>Dikarya</taxon>
        <taxon>Basidiomycota</taxon>
        <taxon>Agaricomycotina</taxon>
        <taxon>Agaricomycetes</taxon>
        <taxon>Polyporales</taxon>
        <taxon>Rhodofomes</taxon>
    </lineage>
</organism>
<feature type="domain" description="PCI" evidence="6">
    <location>
        <begin position="210"/>
        <end position="389"/>
    </location>
</feature>
<dbReference type="InterPro" id="IPR045237">
    <property type="entry name" value="COPS7/eIF3m"/>
</dbReference>
<dbReference type="HAMAP" id="MF_03012">
    <property type="entry name" value="eIF3m"/>
    <property type="match status" value="1"/>
</dbReference>
<comment type="caution">
    <text evidence="7">The sequence shown here is derived from an EMBL/GenBank/DDBJ whole genome shotgun (WGS) entry which is preliminary data.</text>
</comment>
<dbReference type="GO" id="GO:0001732">
    <property type="term" value="P:formation of cytoplasmic translation initiation complex"/>
    <property type="evidence" value="ECO:0007669"/>
    <property type="project" value="UniProtKB-UniRule"/>
</dbReference>
<dbReference type="InterPro" id="IPR000717">
    <property type="entry name" value="PCI_dom"/>
</dbReference>
<proteinExistence type="inferred from homology"/>
<evidence type="ECO:0000259" key="6">
    <source>
        <dbReference type="PROSITE" id="PS50250"/>
    </source>
</evidence>
<protein>
    <recommendedName>
        <fullName evidence="5">Eukaryotic translation initiation factor 3 subunit M</fullName>
        <shortName evidence="5">eIF3m</shortName>
    </recommendedName>
</protein>